<feature type="compositionally biased region" description="Low complexity" evidence="1">
    <location>
        <begin position="35"/>
        <end position="60"/>
    </location>
</feature>
<feature type="non-terminal residue" evidence="2">
    <location>
        <position position="1"/>
    </location>
</feature>
<name>A0ABR4RJA2_BORBO</name>
<sequence>QARDGQRRATGAHPQGSAPRNAAGPRADAKRNDAGRPQGRAPGEAGAARAPAPARNRPAGNGTRGVLLGK</sequence>
<feature type="region of interest" description="Disordered" evidence="1">
    <location>
        <begin position="1"/>
        <end position="70"/>
    </location>
</feature>
<dbReference type="EMBL" id="JGWH01000087">
    <property type="protein sequence ID" value="KCV35349.1"/>
    <property type="molecule type" value="Genomic_DNA"/>
</dbReference>
<proteinExistence type="predicted"/>
<evidence type="ECO:0000313" key="2">
    <source>
        <dbReference type="EMBL" id="KCV35349.1"/>
    </source>
</evidence>
<organism evidence="2 3">
    <name type="scientific">Bordetella bronchiseptica 00-P-2796</name>
    <dbReference type="NCBI Taxonomy" id="1331199"/>
    <lineage>
        <taxon>Bacteria</taxon>
        <taxon>Pseudomonadati</taxon>
        <taxon>Pseudomonadota</taxon>
        <taxon>Betaproteobacteria</taxon>
        <taxon>Burkholderiales</taxon>
        <taxon>Alcaligenaceae</taxon>
        <taxon>Bordetella</taxon>
    </lineage>
</organism>
<comment type="caution">
    <text evidence="2">The sequence shown here is derived from an EMBL/GenBank/DDBJ whole genome shotgun (WGS) entry which is preliminary data.</text>
</comment>
<gene>
    <name evidence="2" type="ORF">L490_4745</name>
</gene>
<protein>
    <submittedName>
        <fullName evidence="2">Uncharacterized protein</fullName>
    </submittedName>
</protein>
<dbReference type="Proteomes" id="UP000025756">
    <property type="component" value="Unassembled WGS sequence"/>
</dbReference>
<accession>A0ABR4RJA2</accession>
<keyword evidence="3" id="KW-1185">Reference proteome</keyword>
<evidence type="ECO:0000313" key="3">
    <source>
        <dbReference type="Proteomes" id="UP000025756"/>
    </source>
</evidence>
<reference evidence="2 3" key="1">
    <citation type="submission" date="2014-03" db="EMBL/GenBank/DDBJ databases">
        <title>Genome sequence of Bordetella bronchiseptica.</title>
        <authorList>
            <person name="Harvill E."/>
            <person name="Goodfield L.L."/>
            <person name="Ivanov Y.V."/>
            <person name="Meyer J.A."/>
            <person name="Muse S.J."/>
            <person name="Jacobs N."/>
            <person name="Bendor L."/>
            <person name="Smallridge W.E."/>
            <person name="Brinkac L.M."/>
            <person name="Sanka R."/>
            <person name="Kim M."/>
            <person name="Losada L."/>
        </authorList>
    </citation>
    <scope>NUCLEOTIDE SEQUENCE [LARGE SCALE GENOMIC DNA]</scope>
    <source>
        <strain evidence="2 3">00-P-2796</strain>
    </source>
</reference>
<evidence type="ECO:0000256" key="1">
    <source>
        <dbReference type="SAM" id="MobiDB-lite"/>
    </source>
</evidence>